<feature type="chain" id="PRO_5026181041" evidence="1">
    <location>
        <begin position="23"/>
        <end position="356"/>
    </location>
</feature>
<evidence type="ECO:0000313" key="2">
    <source>
        <dbReference type="EMBL" id="QHG66941.1"/>
    </source>
</evidence>
<name>A0A6I6Y3A3_PSEPU</name>
<feature type="signal peptide" evidence="1">
    <location>
        <begin position="1"/>
        <end position="22"/>
    </location>
</feature>
<keyword evidence="1" id="KW-0732">Signal</keyword>
<dbReference type="SUPFAM" id="SSF50956">
    <property type="entry name" value="Thermostable phytase (3-phytase)"/>
    <property type="match status" value="1"/>
</dbReference>
<accession>A0A6I6Y3A3</accession>
<dbReference type="EMBL" id="CP026115">
    <property type="protein sequence ID" value="QHG66941.1"/>
    <property type="molecule type" value="Genomic_DNA"/>
</dbReference>
<proteinExistence type="predicted"/>
<dbReference type="Proteomes" id="UP000464480">
    <property type="component" value="Chromosome"/>
</dbReference>
<sequence length="356" mass="38650">MKKNLCFALLASTLLVAASTHAAPSIQSSSVQHFTGRCLDAAHRSHKDVNCEISAVVKIGQQLYLANDKPIPGEGTSSLFSINFQGSPKPPFNFKSLTYLQGEPIETADKLEGLTKVTFGDASYAIATNAFTRAINPASSTVLYWPVDNPESINVLGDPNALHQQIGAVLGESFFQVEGIAVVPGNRLLLGIRRLGADYHAAKPAFIILQTPIKMTKGQIVLDGDFQVAYQFTPKVPGDDRPLGLSGLEYDPYNKRLLATTSHEDGDKIGGYLWSLPMSLLSQDKAGMPEPFLDPDGRPLWFDNKPEGVEVLSDSQILVVHDDDRVQVADSTKGKSKKDNEFAYSVITLHNDQPGL</sequence>
<gene>
    <name evidence="2" type="ORF">C2H86_22035</name>
</gene>
<evidence type="ECO:0000313" key="3">
    <source>
        <dbReference type="Proteomes" id="UP000464480"/>
    </source>
</evidence>
<reference evidence="2 3" key="1">
    <citation type="submission" date="2020-02" db="EMBL/GenBank/DDBJ databases">
        <title>Pseudomonas Putida W5 Complete Genome Assembly.</title>
        <authorList>
            <person name="Yuan Z.-C."/>
            <person name="Shaw G.A."/>
            <person name="Cusano A.D."/>
            <person name="Caddey B.J."/>
            <person name="Weselowski B.J."/>
        </authorList>
    </citation>
    <scope>NUCLEOTIDE SEQUENCE [LARGE SCALE GENOMIC DNA]</scope>
    <source>
        <strain evidence="2 3">W5</strain>
    </source>
</reference>
<protein>
    <submittedName>
        <fullName evidence="2">Uncharacterized protein</fullName>
    </submittedName>
</protein>
<organism evidence="2 3">
    <name type="scientific">Pseudomonas putida</name>
    <name type="common">Arthrobacter siderocapsulatus</name>
    <dbReference type="NCBI Taxonomy" id="303"/>
    <lineage>
        <taxon>Bacteria</taxon>
        <taxon>Pseudomonadati</taxon>
        <taxon>Pseudomonadota</taxon>
        <taxon>Gammaproteobacteria</taxon>
        <taxon>Pseudomonadales</taxon>
        <taxon>Pseudomonadaceae</taxon>
        <taxon>Pseudomonas</taxon>
    </lineage>
</organism>
<dbReference type="RefSeq" id="WP_159412038.1">
    <property type="nucleotide sequence ID" value="NZ_CP026115.2"/>
</dbReference>
<dbReference type="AlphaFoldDB" id="A0A6I6Y3A3"/>
<evidence type="ECO:0000256" key="1">
    <source>
        <dbReference type="SAM" id="SignalP"/>
    </source>
</evidence>